<feature type="transmembrane region" description="Helical" evidence="8">
    <location>
        <begin position="90"/>
        <end position="109"/>
    </location>
</feature>
<feature type="transmembrane region" description="Helical" evidence="8">
    <location>
        <begin position="21"/>
        <end position="42"/>
    </location>
</feature>
<dbReference type="PROSITE" id="PS50850">
    <property type="entry name" value="MFS"/>
    <property type="match status" value="1"/>
</dbReference>
<feature type="transmembrane region" description="Helical" evidence="8">
    <location>
        <begin position="367"/>
        <end position="387"/>
    </location>
</feature>
<feature type="transmembrane region" description="Helical" evidence="8">
    <location>
        <begin position="176"/>
        <end position="195"/>
    </location>
</feature>
<proteinExistence type="inferred from homology"/>
<comment type="subcellular location">
    <subcellularLocation>
        <location evidence="1">Cell membrane</location>
        <topology evidence="1">Multi-pass membrane protein</topology>
    </subcellularLocation>
</comment>
<dbReference type="Gene3D" id="1.20.1720.10">
    <property type="entry name" value="Multidrug resistance protein D"/>
    <property type="match status" value="1"/>
</dbReference>
<feature type="transmembrane region" description="Helical" evidence="8">
    <location>
        <begin position="115"/>
        <end position="137"/>
    </location>
</feature>
<evidence type="ECO:0000256" key="1">
    <source>
        <dbReference type="ARBA" id="ARBA00004651"/>
    </source>
</evidence>
<dbReference type="PRINTS" id="PR01036">
    <property type="entry name" value="TCRTETB"/>
</dbReference>
<dbReference type="Gene3D" id="1.20.1250.20">
    <property type="entry name" value="MFS general substrate transporter like domains"/>
    <property type="match status" value="1"/>
</dbReference>
<evidence type="ECO:0000313" key="10">
    <source>
        <dbReference type="EMBL" id="MBB6671823.1"/>
    </source>
</evidence>
<keyword evidence="7 8" id="KW-0472">Membrane</keyword>
<feature type="transmembrane region" description="Helical" evidence="8">
    <location>
        <begin position="341"/>
        <end position="361"/>
    </location>
</feature>
<keyword evidence="6 8" id="KW-1133">Transmembrane helix</keyword>
<dbReference type="Pfam" id="PF07690">
    <property type="entry name" value="MFS_1"/>
    <property type="match status" value="1"/>
</dbReference>
<evidence type="ECO:0000256" key="6">
    <source>
        <dbReference type="ARBA" id="ARBA00022989"/>
    </source>
</evidence>
<reference evidence="10 11" key="1">
    <citation type="submission" date="2020-08" db="EMBL/GenBank/DDBJ databases">
        <title>Cohnella phylogeny.</title>
        <authorList>
            <person name="Dunlap C."/>
        </authorList>
    </citation>
    <scope>NUCLEOTIDE SEQUENCE [LARGE SCALE GENOMIC DNA]</scope>
    <source>
        <strain evidence="10 11">DSM 28246</strain>
    </source>
</reference>
<feature type="transmembrane region" description="Helical" evidence="8">
    <location>
        <begin position="408"/>
        <end position="428"/>
    </location>
</feature>
<dbReference type="PANTHER" id="PTHR42718:SF9">
    <property type="entry name" value="MAJOR FACILITATOR SUPERFAMILY MULTIDRUG TRANSPORTER MFSC"/>
    <property type="match status" value="1"/>
</dbReference>
<evidence type="ECO:0000256" key="5">
    <source>
        <dbReference type="ARBA" id="ARBA00022692"/>
    </source>
</evidence>
<keyword evidence="4" id="KW-1003">Cell membrane</keyword>
<comment type="similarity">
    <text evidence="2">Belongs to the major facilitator superfamily. EmrB family.</text>
</comment>
<keyword evidence="11" id="KW-1185">Reference proteome</keyword>
<organism evidence="10 11">
    <name type="scientific">Cohnella nanjingensis</name>
    <dbReference type="NCBI Taxonomy" id="1387779"/>
    <lineage>
        <taxon>Bacteria</taxon>
        <taxon>Bacillati</taxon>
        <taxon>Bacillota</taxon>
        <taxon>Bacilli</taxon>
        <taxon>Bacillales</taxon>
        <taxon>Paenibacillaceae</taxon>
        <taxon>Cohnella</taxon>
    </lineage>
</organism>
<feature type="transmembrane region" description="Helical" evidence="8">
    <location>
        <begin position="280"/>
        <end position="301"/>
    </location>
</feature>
<evidence type="ECO:0000259" key="9">
    <source>
        <dbReference type="PROSITE" id="PS50850"/>
    </source>
</evidence>
<dbReference type="CDD" id="cd17503">
    <property type="entry name" value="MFS_LmrB_MDR_like"/>
    <property type="match status" value="1"/>
</dbReference>
<accession>A0A7X0RQI7</accession>
<gene>
    <name evidence="10" type="ORF">H7C19_14125</name>
</gene>
<dbReference type="GO" id="GO:0022857">
    <property type="term" value="F:transmembrane transporter activity"/>
    <property type="evidence" value="ECO:0007669"/>
    <property type="project" value="InterPro"/>
</dbReference>
<name>A0A7X0RQI7_9BACL</name>
<dbReference type="GO" id="GO:0005886">
    <property type="term" value="C:plasma membrane"/>
    <property type="evidence" value="ECO:0007669"/>
    <property type="project" value="UniProtKB-SubCell"/>
</dbReference>
<dbReference type="PANTHER" id="PTHR42718">
    <property type="entry name" value="MAJOR FACILITATOR SUPERFAMILY MULTIDRUG TRANSPORTER MFSC"/>
    <property type="match status" value="1"/>
</dbReference>
<dbReference type="AlphaFoldDB" id="A0A7X0RQI7"/>
<dbReference type="Proteomes" id="UP000547209">
    <property type="component" value="Unassembled WGS sequence"/>
</dbReference>
<feature type="transmembrane region" description="Helical" evidence="8">
    <location>
        <begin position="62"/>
        <end position="81"/>
    </location>
</feature>
<evidence type="ECO:0000256" key="4">
    <source>
        <dbReference type="ARBA" id="ARBA00022475"/>
    </source>
</evidence>
<evidence type="ECO:0000256" key="3">
    <source>
        <dbReference type="ARBA" id="ARBA00022448"/>
    </source>
</evidence>
<feature type="transmembrane region" description="Helical" evidence="8">
    <location>
        <begin position="448"/>
        <end position="470"/>
    </location>
</feature>
<feature type="transmembrane region" description="Helical" evidence="8">
    <location>
        <begin position="207"/>
        <end position="228"/>
    </location>
</feature>
<comment type="caution">
    <text evidence="10">The sequence shown here is derived from an EMBL/GenBank/DDBJ whole genome shotgun (WGS) entry which is preliminary data.</text>
</comment>
<evidence type="ECO:0000313" key="11">
    <source>
        <dbReference type="Proteomes" id="UP000547209"/>
    </source>
</evidence>
<dbReference type="SUPFAM" id="SSF103473">
    <property type="entry name" value="MFS general substrate transporter"/>
    <property type="match status" value="1"/>
</dbReference>
<sequence length="493" mass="52716">MTTQSAVSSASVERPFSIKTIIGPVMAVVVGMIMVILDSTVVNVAMPNLIHYFGTSVSTMQWAVTAYTLALSAVIPLAGWLTDRYGAKQIFLITLVLFTLGSLLCSIAQTPEQLILYRIIQGLGGGMVSPIGMAMIFRLAPPGKQGSIMGVLGVPMMLAPAVGPTLSGFLVEYASWHWIFLINLPIGIIALLIGIKYLPKFEQKTVPALDVFGMVLAPITFASLAYAVSEGGKDWGSMQTVTGLIVGGVALILFIVTELRHRQPLLELRVFGSSDFTRGILVFWLSAMALFGSFLLVPMYLQTVKGFSPMESGLMSIPQVIMAGLFMPIGGKLFDKIGARILAIIGLCLVGSGLFMLSQITVDTSKYYVIGAYMLMGSGMGLSMMPINTHILKSAPQRLVSRVTSLTTASQQVFVSFAVAGLTGYYSSRITHYMATSKGDKVVDMTTAFADTFLFAACLAVAGAVLALILRKPKVEPEAGQSDHQANVIPMGH</sequence>
<feature type="transmembrane region" description="Helical" evidence="8">
    <location>
        <begin position="313"/>
        <end position="334"/>
    </location>
</feature>
<keyword evidence="3" id="KW-0813">Transport</keyword>
<dbReference type="InterPro" id="IPR004638">
    <property type="entry name" value="EmrB-like"/>
</dbReference>
<evidence type="ECO:0000256" key="7">
    <source>
        <dbReference type="ARBA" id="ARBA00023136"/>
    </source>
</evidence>
<dbReference type="InterPro" id="IPR011701">
    <property type="entry name" value="MFS"/>
</dbReference>
<feature type="transmembrane region" description="Helical" evidence="8">
    <location>
        <begin position="240"/>
        <end position="259"/>
    </location>
</feature>
<feature type="transmembrane region" description="Helical" evidence="8">
    <location>
        <begin position="149"/>
        <end position="170"/>
    </location>
</feature>
<evidence type="ECO:0000256" key="8">
    <source>
        <dbReference type="SAM" id="Phobius"/>
    </source>
</evidence>
<dbReference type="NCBIfam" id="TIGR00711">
    <property type="entry name" value="efflux_EmrB"/>
    <property type="match status" value="1"/>
</dbReference>
<protein>
    <submittedName>
        <fullName evidence="10">Multidrug efflux MFS transporter</fullName>
    </submittedName>
</protein>
<dbReference type="EMBL" id="JACJVP010000024">
    <property type="protein sequence ID" value="MBB6671823.1"/>
    <property type="molecule type" value="Genomic_DNA"/>
</dbReference>
<dbReference type="InterPro" id="IPR020846">
    <property type="entry name" value="MFS_dom"/>
</dbReference>
<keyword evidence="5 8" id="KW-0812">Transmembrane</keyword>
<evidence type="ECO:0000256" key="2">
    <source>
        <dbReference type="ARBA" id="ARBA00008537"/>
    </source>
</evidence>
<feature type="domain" description="Major facilitator superfamily (MFS) profile" evidence="9">
    <location>
        <begin position="24"/>
        <end position="475"/>
    </location>
</feature>
<dbReference type="InterPro" id="IPR036259">
    <property type="entry name" value="MFS_trans_sf"/>
</dbReference>